<feature type="compositionally biased region" description="Low complexity" evidence="5">
    <location>
        <begin position="639"/>
        <end position="657"/>
    </location>
</feature>
<feature type="region of interest" description="Disordered" evidence="5">
    <location>
        <begin position="460"/>
        <end position="546"/>
    </location>
</feature>
<gene>
    <name evidence="7" type="ORF">DAEQUDRAFT_715970</name>
</gene>
<evidence type="ECO:0000256" key="4">
    <source>
        <dbReference type="PROSITE-ProRule" id="PRU00175"/>
    </source>
</evidence>
<evidence type="ECO:0000313" key="8">
    <source>
        <dbReference type="Proteomes" id="UP000076727"/>
    </source>
</evidence>
<dbReference type="SUPFAM" id="SSF57850">
    <property type="entry name" value="RING/U-box"/>
    <property type="match status" value="1"/>
</dbReference>
<evidence type="ECO:0000256" key="5">
    <source>
        <dbReference type="SAM" id="MobiDB-lite"/>
    </source>
</evidence>
<dbReference type="InterPro" id="IPR001841">
    <property type="entry name" value="Znf_RING"/>
</dbReference>
<feature type="compositionally biased region" description="Low complexity" evidence="5">
    <location>
        <begin position="588"/>
        <end position="609"/>
    </location>
</feature>
<feature type="compositionally biased region" description="Polar residues" evidence="5">
    <location>
        <begin position="151"/>
        <end position="163"/>
    </location>
</feature>
<feature type="compositionally biased region" description="Low complexity" evidence="5">
    <location>
        <begin position="244"/>
        <end position="257"/>
    </location>
</feature>
<dbReference type="OrthoDB" id="8062037at2759"/>
<keyword evidence="2 4" id="KW-0863">Zinc-finger</keyword>
<feature type="region of interest" description="Disordered" evidence="5">
    <location>
        <begin position="34"/>
        <end position="271"/>
    </location>
</feature>
<dbReference type="GO" id="GO:0008270">
    <property type="term" value="F:zinc ion binding"/>
    <property type="evidence" value="ECO:0007669"/>
    <property type="project" value="UniProtKB-KW"/>
</dbReference>
<feature type="compositionally biased region" description="Low complexity" evidence="5">
    <location>
        <begin position="198"/>
        <end position="213"/>
    </location>
</feature>
<dbReference type="PROSITE" id="PS50089">
    <property type="entry name" value="ZF_RING_2"/>
    <property type="match status" value="1"/>
</dbReference>
<evidence type="ECO:0000259" key="6">
    <source>
        <dbReference type="PROSITE" id="PS50089"/>
    </source>
</evidence>
<dbReference type="InterPro" id="IPR013083">
    <property type="entry name" value="Znf_RING/FYVE/PHD"/>
</dbReference>
<dbReference type="Pfam" id="PF13639">
    <property type="entry name" value="zf-RING_2"/>
    <property type="match status" value="1"/>
</dbReference>
<feature type="compositionally biased region" description="Basic and acidic residues" evidence="5">
    <location>
        <begin position="70"/>
        <end position="81"/>
    </location>
</feature>
<feature type="compositionally biased region" description="Low complexity" evidence="5">
    <location>
        <begin position="115"/>
        <end position="136"/>
    </location>
</feature>
<feature type="domain" description="RING-type" evidence="6">
    <location>
        <begin position="364"/>
        <end position="450"/>
    </location>
</feature>
<proteinExistence type="predicted"/>
<dbReference type="AlphaFoldDB" id="A0A165MLG3"/>
<organism evidence="7 8">
    <name type="scientific">Daedalea quercina L-15889</name>
    <dbReference type="NCBI Taxonomy" id="1314783"/>
    <lineage>
        <taxon>Eukaryota</taxon>
        <taxon>Fungi</taxon>
        <taxon>Dikarya</taxon>
        <taxon>Basidiomycota</taxon>
        <taxon>Agaricomycotina</taxon>
        <taxon>Agaricomycetes</taxon>
        <taxon>Polyporales</taxon>
        <taxon>Fomitopsis</taxon>
    </lineage>
</organism>
<feature type="compositionally biased region" description="Polar residues" evidence="5">
    <location>
        <begin position="97"/>
        <end position="109"/>
    </location>
</feature>
<dbReference type="STRING" id="1314783.A0A165MLG3"/>
<evidence type="ECO:0000313" key="7">
    <source>
        <dbReference type="EMBL" id="KZT65843.1"/>
    </source>
</evidence>
<dbReference type="Proteomes" id="UP000076727">
    <property type="component" value="Unassembled WGS sequence"/>
</dbReference>
<reference evidence="7 8" key="1">
    <citation type="journal article" date="2016" name="Mol. Biol. Evol.">
        <title>Comparative Genomics of Early-Diverging Mushroom-Forming Fungi Provides Insights into the Origins of Lignocellulose Decay Capabilities.</title>
        <authorList>
            <person name="Nagy L.G."/>
            <person name="Riley R."/>
            <person name="Tritt A."/>
            <person name="Adam C."/>
            <person name="Daum C."/>
            <person name="Floudas D."/>
            <person name="Sun H."/>
            <person name="Yadav J.S."/>
            <person name="Pangilinan J."/>
            <person name="Larsson K.H."/>
            <person name="Matsuura K."/>
            <person name="Barry K."/>
            <person name="Labutti K."/>
            <person name="Kuo R."/>
            <person name="Ohm R.A."/>
            <person name="Bhattacharya S.S."/>
            <person name="Shirouzu T."/>
            <person name="Yoshinaga Y."/>
            <person name="Martin F.M."/>
            <person name="Grigoriev I.V."/>
            <person name="Hibbett D.S."/>
        </authorList>
    </citation>
    <scope>NUCLEOTIDE SEQUENCE [LARGE SCALE GENOMIC DNA]</scope>
    <source>
        <strain evidence="7 8">L-15889</strain>
    </source>
</reference>
<dbReference type="SMART" id="SM00184">
    <property type="entry name" value="RING"/>
    <property type="match status" value="2"/>
</dbReference>
<name>A0A165MLG3_9APHY</name>
<feature type="compositionally biased region" description="Low complexity" evidence="5">
    <location>
        <begin position="517"/>
        <end position="529"/>
    </location>
</feature>
<feature type="region of interest" description="Disordered" evidence="5">
    <location>
        <begin position="578"/>
        <end position="687"/>
    </location>
</feature>
<keyword evidence="1" id="KW-0479">Metal-binding</keyword>
<dbReference type="EMBL" id="KV429099">
    <property type="protein sequence ID" value="KZT65843.1"/>
    <property type="molecule type" value="Genomic_DNA"/>
</dbReference>
<evidence type="ECO:0000256" key="1">
    <source>
        <dbReference type="ARBA" id="ARBA00022723"/>
    </source>
</evidence>
<evidence type="ECO:0000256" key="2">
    <source>
        <dbReference type="ARBA" id="ARBA00022771"/>
    </source>
</evidence>
<evidence type="ECO:0000256" key="3">
    <source>
        <dbReference type="ARBA" id="ARBA00022833"/>
    </source>
</evidence>
<dbReference type="PANTHER" id="PTHR15710">
    <property type="entry name" value="E3 UBIQUITIN-PROTEIN LIGASE PRAJA"/>
    <property type="match status" value="1"/>
</dbReference>
<keyword evidence="8" id="KW-1185">Reference proteome</keyword>
<feature type="compositionally biased region" description="Low complexity" evidence="5">
    <location>
        <begin position="474"/>
        <end position="492"/>
    </location>
</feature>
<keyword evidence="3" id="KW-0862">Zinc</keyword>
<accession>A0A165MLG3</accession>
<dbReference type="Gene3D" id="3.30.40.10">
    <property type="entry name" value="Zinc/RING finger domain, C3HC4 (zinc finger)"/>
    <property type="match status" value="1"/>
</dbReference>
<protein>
    <recommendedName>
        <fullName evidence="6">RING-type domain-containing protein</fullName>
    </recommendedName>
</protein>
<sequence>MDNQHSIGGFLQHLLDANPRIGEAIHRYVRGLTNHQEQHREPSLPLDDPDLADMPPLEPVSDDPASRGSSPEHGEQLEDIARSVGDLSLTSPPTPDSAMQNQNRPTSTVPLARTSSQQSRAPSAGSASAPLSLHSGSDVDVDMHDAEMRASQASHTHSPQTGSRRARVDDEIDEEDLRETNRQRMSSPDQSDDIHARQAQPAAPNANPQQHQAPPDEPPPPYPGSRFVFSFDIFPGFGLDAPEQGQQGQQGDAQAQDQGHHHNHHRPPLPGFNFTFHIPASPPAGDGTGVNGAPPMPGFPPQFFPFVPGAEAFFMPFFPFGVPREEEVDDPERAEKLIRGLEEVPAGLIARIERLSSGDGDSLCSVCWEKLSSEGGGFDVEEHAGTGADAGARMDVDDHAASNSGTLPQKPSPAKDLPRVVALPCSHVFHTYCLLPWFTKPHRTTCPSCRFDVDPESLTYSPPRQHRQRVPTSQGPAQAPAGAQPPQTRAAANAHPASGQTQTAPQAVPIPQPTPNAPHAAAPGANADQPPRPGPGQGTPFEFNLFFPIMGGPGGPAATYVPLDPQTTRNLFERLFGGVPQQAPPEPEGQQPRFAPLDNAPAPGAAPNDWHAPAGNNNAWGMPNLWQNMFGVHPPQPPQAAANPAAGAAPQRPASAASTGSRGQGRTRPPEKRQWTPPAPPGPTLRQRVERMEREHGLRCWDMSCGLGPSDEDPFPVIDPSTIRQISINRIGSNGEKVCEHTFHPSCLVSAERVAGWGGEDKKQEKEGEEVEVSCPVCRAVGVMSRADWDEGACALA</sequence>